<protein>
    <recommendedName>
        <fullName evidence="4">MerC domain-containing protein</fullName>
    </recommendedName>
</protein>
<dbReference type="GO" id="GO:0016020">
    <property type="term" value="C:membrane"/>
    <property type="evidence" value="ECO:0007669"/>
    <property type="project" value="InterPro"/>
</dbReference>
<dbReference type="Proteomes" id="UP000319771">
    <property type="component" value="Unassembled WGS sequence"/>
</dbReference>
<feature type="transmembrane region" description="Helical" evidence="1">
    <location>
        <begin position="173"/>
        <end position="193"/>
    </location>
</feature>
<evidence type="ECO:0000256" key="1">
    <source>
        <dbReference type="SAM" id="Phobius"/>
    </source>
</evidence>
<dbReference type="Pfam" id="PF03203">
    <property type="entry name" value="MerC"/>
    <property type="match status" value="1"/>
</dbReference>
<evidence type="ECO:0000313" key="3">
    <source>
        <dbReference type="Proteomes" id="UP000319771"/>
    </source>
</evidence>
<evidence type="ECO:0008006" key="4">
    <source>
        <dbReference type="Google" id="ProtNLM"/>
    </source>
</evidence>
<dbReference type="EMBL" id="VBPB01000300">
    <property type="protein sequence ID" value="TMQ69535.1"/>
    <property type="molecule type" value="Genomic_DNA"/>
</dbReference>
<comment type="caution">
    <text evidence="2">The sequence shown here is derived from an EMBL/GenBank/DDBJ whole genome shotgun (WGS) entry which is preliminary data.</text>
</comment>
<organism evidence="2 3">
    <name type="scientific">Eiseniibacteriota bacterium</name>
    <dbReference type="NCBI Taxonomy" id="2212470"/>
    <lineage>
        <taxon>Bacteria</taxon>
        <taxon>Candidatus Eiseniibacteriota</taxon>
    </lineage>
</organism>
<dbReference type="InterPro" id="IPR004891">
    <property type="entry name" value="Mercury-R_MerC"/>
</dbReference>
<feature type="transmembrane region" description="Helical" evidence="1">
    <location>
        <begin position="109"/>
        <end position="133"/>
    </location>
</feature>
<keyword evidence="1" id="KW-1133">Transmembrane helix</keyword>
<evidence type="ECO:0000313" key="2">
    <source>
        <dbReference type="EMBL" id="TMQ69535.1"/>
    </source>
</evidence>
<dbReference type="GO" id="GO:0015097">
    <property type="term" value="F:mercury ion transmembrane transporter activity"/>
    <property type="evidence" value="ECO:0007669"/>
    <property type="project" value="InterPro"/>
</dbReference>
<keyword evidence="1" id="KW-0472">Membrane</keyword>
<feature type="transmembrane region" description="Helical" evidence="1">
    <location>
        <begin position="199"/>
        <end position="216"/>
    </location>
</feature>
<name>A0A538U0U6_UNCEI</name>
<feature type="transmembrane region" description="Helical" evidence="1">
    <location>
        <begin position="148"/>
        <end position="166"/>
    </location>
</feature>
<sequence length="235" mass="24042">MKIEVLYFVGCPHREATVARTREVLDLIGAEAELVEVEVRDGMDAARLRFPGSPTVRVDGVDIEPDAEMRAQDALSCRIYGASGIPPRELLVNAISDAAGKGGVGGSRWFAAAGIPAAGLAALPACPACYPLYGGVLSALGLTLDPGAHTVLTVGLIGIALAALGFRARAHRGYAPLALGVGAALLIIAAKLVLGSDPLVYGGAAALTAAGIWNAWPLGRPAQECAACIPREATR</sequence>
<keyword evidence="1" id="KW-0812">Transmembrane</keyword>
<dbReference type="AlphaFoldDB" id="A0A538U0U6"/>
<reference evidence="2 3" key="1">
    <citation type="journal article" date="2019" name="Nat. Microbiol.">
        <title>Mediterranean grassland soil C-N compound turnover is dependent on rainfall and depth, and is mediated by genomically divergent microorganisms.</title>
        <authorList>
            <person name="Diamond S."/>
            <person name="Andeer P.F."/>
            <person name="Li Z."/>
            <person name="Crits-Christoph A."/>
            <person name="Burstein D."/>
            <person name="Anantharaman K."/>
            <person name="Lane K.R."/>
            <person name="Thomas B.C."/>
            <person name="Pan C."/>
            <person name="Northen T.R."/>
            <person name="Banfield J.F."/>
        </authorList>
    </citation>
    <scope>NUCLEOTIDE SEQUENCE [LARGE SCALE GENOMIC DNA]</scope>
    <source>
        <strain evidence="2">WS_11</strain>
    </source>
</reference>
<proteinExistence type="predicted"/>
<gene>
    <name evidence="2" type="ORF">E6K81_14705</name>
</gene>
<accession>A0A538U0U6</accession>